<dbReference type="OrthoDB" id="1029268at2"/>
<feature type="region of interest" description="Disordered" evidence="1">
    <location>
        <begin position="310"/>
        <end position="336"/>
    </location>
</feature>
<organism evidence="2 3">
    <name type="scientific">Bacteroides stercorirosoris</name>
    <dbReference type="NCBI Taxonomy" id="871324"/>
    <lineage>
        <taxon>Bacteria</taxon>
        <taxon>Pseudomonadati</taxon>
        <taxon>Bacteroidota</taxon>
        <taxon>Bacteroidia</taxon>
        <taxon>Bacteroidales</taxon>
        <taxon>Bacteroidaceae</taxon>
        <taxon>Bacteroides</taxon>
    </lineage>
</organism>
<name>A0A413HBK5_9BACE</name>
<dbReference type="Gene3D" id="2.60.40.2630">
    <property type="match status" value="1"/>
</dbReference>
<dbReference type="Pfam" id="PF13149">
    <property type="entry name" value="Mfa_like_1"/>
    <property type="match status" value="1"/>
</dbReference>
<dbReference type="InterPro" id="IPR025049">
    <property type="entry name" value="Mfa-like_1"/>
</dbReference>
<dbReference type="RefSeq" id="WP_117986253.1">
    <property type="nucleotide sequence ID" value="NZ_CABMFG010000001.1"/>
</dbReference>
<dbReference type="PROSITE" id="PS51257">
    <property type="entry name" value="PROKAR_LIPOPROTEIN"/>
    <property type="match status" value="1"/>
</dbReference>
<accession>A0A413HBK5</accession>
<dbReference type="CDD" id="cd13121">
    <property type="entry name" value="BF2867_like_C"/>
    <property type="match status" value="1"/>
</dbReference>
<reference evidence="2 3" key="1">
    <citation type="submission" date="2018-08" db="EMBL/GenBank/DDBJ databases">
        <title>A genome reference for cultivated species of the human gut microbiota.</title>
        <authorList>
            <person name="Zou Y."/>
            <person name="Xue W."/>
            <person name="Luo G."/>
        </authorList>
    </citation>
    <scope>NUCLEOTIDE SEQUENCE [LARGE SCALE GENOMIC DNA]</scope>
    <source>
        <strain evidence="2 3">OF03-9BH</strain>
    </source>
</reference>
<protein>
    <submittedName>
        <fullName evidence="2">Fimbrillin family protein</fullName>
    </submittedName>
</protein>
<proteinExistence type="predicted"/>
<dbReference type="AlphaFoldDB" id="A0A413HBK5"/>
<dbReference type="CDD" id="cd13120">
    <property type="entry name" value="BF2867_like_N"/>
    <property type="match status" value="1"/>
</dbReference>
<dbReference type="Proteomes" id="UP000286075">
    <property type="component" value="Unassembled WGS sequence"/>
</dbReference>
<dbReference type="EMBL" id="QSCF01000001">
    <property type="protein sequence ID" value="RGX81115.1"/>
    <property type="molecule type" value="Genomic_DNA"/>
</dbReference>
<evidence type="ECO:0000313" key="2">
    <source>
        <dbReference type="EMBL" id="RGX81115.1"/>
    </source>
</evidence>
<sequence>MKKILLAAVAALAIVGCTQNEEIENVGNKAEINFGTIVSKTTRAAVTDNTALQGTGFTVYAYNTEKAITDTDTKLGSAFMDGVEVTYPSDSWVVTGGPYYWPYSGKVQFFAYATDAAVKNYKVEVGAKYPTLEYTIAAEASAQKDFVVAKSTDESKPNTNVSVDLQFTHALTQVNFSAKGSNDNLKYTISSISIEGLANTGTYSFANNTWAVTGTAGTYVYPTAENASVSGTTVTTLDQSKGALMLMPQTMTANSKIKISYNVYNADDVQIDAVTDAEIALNGKDAWEAGKKIRYTLTLSSEGATISFAPEVGPWNTDDDKDTPVTPVTPVTPPAE</sequence>
<comment type="caution">
    <text evidence="2">The sequence shown here is derived from an EMBL/GenBank/DDBJ whole genome shotgun (WGS) entry which is preliminary data.</text>
</comment>
<evidence type="ECO:0000256" key="1">
    <source>
        <dbReference type="SAM" id="MobiDB-lite"/>
    </source>
</evidence>
<gene>
    <name evidence="2" type="ORF">DXA68_00165</name>
</gene>
<evidence type="ECO:0000313" key="3">
    <source>
        <dbReference type="Proteomes" id="UP000286075"/>
    </source>
</evidence>